<dbReference type="NCBIfam" id="TIGR00172">
    <property type="entry name" value="maf"/>
    <property type="match status" value="1"/>
</dbReference>
<comment type="similarity">
    <text evidence="7 9">Belongs to the Maf family. YceF subfamily.</text>
</comment>
<evidence type="ECO:0000313" key="10">
    <source>
        <dbReference type="EMBL" id="VFJ55144.1"/>
    </source>
</evidence>
<comment type="caution">
    <text evidence="9">Lacks conserved residue(s) required for the propagation of feature annotation.</text>
</comment>
<evidence type="ECO:0000256" key="7">
    <source>
        <dbReference type="ARBA" id="ARBA00060749"/>
    </source>
</evidence>
<dbReference type="InterPro" id="IPR029001">
    <property type="entry name" value="ITPase-like_fam"/>
</dbReference>
<dbReference type="CDD" id="cd00555">
    <property type="entry name" value="Maf"/>
    <property type="match status" value="1"/>
</dbReference>
<feature type="site" description="Important for substrate specificity" evidence="9">
    <location>
        <position position="155"/>
    </location>
</feature>
<dbReference type="PANTHER" id="PTHR43213:SF10">
    <property type="entry name" value="7-METHYL-GTP PYROPHOSPHATASE"/>
    <property type="match status" value="1"/>
</dbReference>
<name>A0A450SN59_9GAMM</name>
<comment type="cofactor">
    <cofactor evidence="9">
        <name>a divalent metal cation</name>
        <dbReference type="ChEBI" id="CHEBI:60240"/>
    </cofactor>
</comment>
<feature type="site" description="Important for substrate specificity" evidence="9">
    <location>
        <position position="71"/>
    </location>
</feature>
<evidence type="ECO:0000256" key="4">
    <source>
        <dbReference type="ARBA" id="ARBA00023080"/>
    </source>
</evidence>
<dbReference type="EMBL" id="CAADFD010000114">
    <property type="protein sequence ID" value="VFJ66234.1"/>
    <property type="molecule type" value="Genomic_DNA"/>
</dbReference>
<evidence type="ECO:0000256" key="5">
    <source>
        <dbReference type="ARBA" id="ARBA00050213"/>
    </source>
</evidence>
<sequence length="204" mass="22129">MKPSIVLASTSRYRRDLLSRLGFPFETASPNTDERPLAGESPWQLVSRLAEAKARAVASDYPDTLIIGSDQVAVLDGDILGKPGNSEANIHQLSRAAGRQVTFLTGLCLLDSDTGQAEVDVVPFSVVFRKLTPARIQNYVRREKPFDCAGGFKSEHLGIALFQRMEGEDPTALVGLPLIRLVSMLGRQGFDVLGSSIPLHGENP</sequence>
<keyword evidence="3 9" id="KW-0378">Hydrolase</keyword>
<evidence type="ECO:0000256" key="1">
    <source>
        <dbReference type="ARBA" id="ARBA00004496"/>
    </source>
</evidence>
<gene>
    <name evidence="10" type="ORF">BECKFW1821A_GA0114235_10522</name>
    <name evidence="11" type="ORF">BECKFW1821B_GA0114236_11142</name>
</gene>
<dbReference type="PIRSF" id="PIRSF006305">
    <property type="entry name" value="Maf"/>
    <property type="match status" value="1"/>
</dbReference>
<organism evidence="10">
    <name type="scientific">Candidatus Kentrum sp. FW</name>
    <dbReference type="NCBI Taxonomy" id="2126338"/>
    <lineage>
        <taxon>Bacteria</taxon>
        <taxon>Pseudomonadati</taxon>
        <taxon>Pseudomonadota</taxon>
        <taxon>Gammaproteobacteria</taxon>
        <taxon>Candidatus Kentrum</taxon>
    </lineage>
</organism>
<dbReference type="GO" id="GO:0047429">
    <property type="term" value="F:nucleoside triphosphate diphosphatase activity"/>
    <property type="evidence" value="ECO:0007669"/>
    <property type="project" value="InterPro"/>
</dbReference>
<evidence type="ECO:0000256" key="3">
    <source>
        <dbReference type="ARBA" id="ARBA00022801"/>
    </source>
</evidence>
<accession>A0A450SN59</accession>
<keyword evidence="2 9" id="KW-0963">Cytoplasm</keyword>
<feature type="active site" description="Proton acceptor" evidence="9">
    <location>
        <position position="70"/>
    </location>
</feature>
<dbReference type="HAMAP" id="MF_00528">
    <property type="entry name" value="Maf"/>
    <property type="match status" value="1"/>
</dbReference>
<dbReference type="InterPro" id="IPR003697">
    <property type="entry name" value="Maf-like"/>
</dbReference>
<proteinExistence type="inferred from homology"/>
<dbReference type="PANTHER" id="PTHR43213">
    <property type="entry name" value="BIFUNCTIONAL DTTP/UTP PYROPHOSPHATASE/METHYLTRANSFERASE PROTEIN-RELATED"/>
    <property type="match status" value="1"/>
</dbReference>
<evidence type="ECO:0000313" key="11">
    <source>
        <dbReference type="EMBL" id="VFJ66234.1"/>
    </source>
</evidence>
<comment type="function">
    <text evidence="6 9">Nucleoside triphosphate pyrophosphatase that hydrolyzes 7-methyl-GTP (m(7)GTP). May have a dual role in cell division arrest and in preventing the incorporation of modified nucleotides into cellular nucleic acids.</text>
</comment>
<evidence type="ECO:0000256" key="2">
    <source>
        <dbReference type="ARBA" id="ARBA00022490"/>
    </source>
</evidence>
<comment type="catalytic activity">
    <reaction evidence="5 9">
        <text>N(7)-methyl-GTP + H2O = N(7)-methyl-GMP + diphosphate + H(+)</text>
        <dbReference type="Rhea" id="RHEA:58744"/>
        <dbReference type="ChEBI" id="CHEBI:15377"/>
        <dbReference type="ChEBI" id="CHEBI:15378"/>
        <dbReference type="ChEBI" id="CHEBI:33019"/>
        <dbReference type="ChEBI" id="CHEBI:58285"/>
        <dbReference type="ChEBI" id="CHEBI:87133"/>
    </reaction>
</comment>
<evidence type="ECO:0000256" key="9">
    <source>
        <dbReference type="HAMAP-Rule" id="MF_00528"/>
    </source>
</evidence>
<evidence type="ECO:0000256" key="8">
    <source>
        <dbReference type="ARBA" id="ARBA00068163"/>
    </source>
</evidence>
<dbReference type="SUPFAM" id="SSF52972">
    <property type="entry name" value="ITPase-like"/>
    <property type="match status" value="1"/>
</dbReference>
<protein>
    <recommendedName>
        <fullName evidence="8 9">7-methyl-GTP pyrophosphatase</fullName>
        <shortName evidence="9">m(7)GTP pyrophosphatase</shortName>
        <ecNumber evidence="9">3.6.1.-</ecNumber>
    </recommendedName>
</protein>
<dbReference type="EMBL" id="CAADEW010000052">
    <property type="protein sequence ID" value="VFJ55144.1"/>
    <property type="molecule type" value="Genomic_DNA"/>
</dbReference>
<reference evidence="10" key="1">
    <citation type="submission" date="2019-02" db="EMBL/GenBank/DDBJ databases">
        <authorList>
            <person name="Gruber-Vodicka R. H."/>
            <person name="Seah K. B. B."/>
        </authorList>
    </citation>
    <scope>NUCLEOTIDE SEQUENCE</scope>
    <source>
        <strain evidence="11">BECK_BZ106</strain>
        <strain evidence="10">BECK_BZ15</strain>
    </source>
</reference>
<dbReference type="GO" id="GO:0005737">
    <property type="term" value="C:cytoplasm"/>
    <property type="evidence" value="ECO:0007669"/>
    <property type="project" value="UniProtKB-SubCell"/>
</dbReference>
<dbReference type="EC" id="3.6.1.-" evidence="9"/>
<dbReference type="FunFam" id="3.90.950.10:FF:000005">
    <property type="entry name" value="7-methyl-GTP pyrophosphatase"/>
    <property type="match status" value="1"/>
</dbReference>
<feature type="site" description="Important for substrate specificity" evidence="9">
    <location>
        <position position="13"/>
    </location>
</feature>
<dbReference type="Pfam" id="PF02545">
    <property type="entry name" value="Maf"/>
    <property type="match status" value="1"/>
</dbReference>
<dbReference type="Gene3D" id="3.90.950.10">
    <property type="match status" value="1"/>
</dbReference>
<keyword evidence="4 9" id="KW-0546">Nucleotide metabolism</keyword>
<dbReference type="GO" id="GO:0009117">
    <property type="term" value="P:nucleotide metabolic process"/>
    <property type="evidence" value="ECO:0007669"/>
    <property type="project" value="UniProtKB-KW"/>
</dbReference>
<evidence type="ECO:0000256" key="6">
    <source>
        <dbReference type="ARBA" id="ARBA00053369"/>
    </source>
</evidence>
<dbReference type="AlphaFoldDB" id="A0A450SN59"/>
<comment type="subcellular location">
    <subcellularLocation>
        <location evidence="1 9">Cytoplasm</location>
    </subcellularLocation>
</comment>